<evidence type="ECO:0000313" key="4">
    <source>
        <dbReference type="Proteomes" id="UP000231279"/>
    </source>
</evidence>
<organism evidence="3 4">
    <name type="scientific">Handroanthus impetiginosus</name>
    <dbReference type="NCBI Taxonomy" id="429701"/>
    <lineage>
        <taxon>Eukaryota</taxon>
        <taxon>Viridiplantae</taxon>
        <taxon>Streptophyta</taxon>
        <taxon>Embryophyta</taxon>
        <taxon>Tracheophyta</taxon>
        <taxon>Spermatophyta</taxon>
        <taxon>Magnoliopsida</taxon>
        <taxon>eudicotyledons</taxon>
        <taxon>Gunneridae</taxon>
        <taxon>Pentapetalae</taxon>
        <taxon>asterids</taxon>
        <taxon>lamiids</taxon>
        <taxon>Lamiales</taxon>
        <taxon>Bignoniaceae</taxon>
        <taxon>Crescentiina</taxon>
        <taxon>Tabebuia alliance</taxon>
        <taxon>Handroanthus</taxon>
    </lineage>
</organism>
<feature type="compositionally biased region" description="Polar residues" evidence="2">
    <location>
        <begin position="383"/>
        <end position="414"/>
    </location>
</feature>
<sequence>MLQRQIMFKQLQELQRRQQLQELGNTRNQNYANQLSSLKHTLAGQFPTTVNGMPVRDSSRMLMVGNMQMMQHGEPSGLVFSQSHNHAVGTMGPSQQSDVSFYGAHTLNMDKNLNQFSHLQGLSNLSVDLLMKNSSSPLGMASVQPSAIGSSFMNQRCGFSSDRISMADGAWISSQEKDLFGRVPIEGYNSGALPMNYSEQGITMQRNASNMEFEGRCEDAALDRLSSGKISKHGQSEMADALDPLEQKILYDTDDNGWELSFGGSGKTRSGGFESMVEHASQMDALPSMQSGSWSALMQSALAETSSSDNGIQEEWSGLSFQNPEPLNDNQPQDFIDSEKLQNNWVDRNSQNAPSPSSNCFPSFQQFGHQYPKRREEYHSESSHATTQHSPRNTSPLANYSAQQKPPTGENQPIQASLPIILPCSDDESHNNFSGREFEGSFWLQGSTSYHVQGGIQKPSNQGMLNATSLSSHNVNDYMKNPCHTATEFPSYSAAASVDNSEPKIANSSVQEFPLLENVPVNQPSLTSNVLQHVGFPTGLPTPWQDIGTQQDASSPKLYKFSSNLFRSPDSASSSHDTSSGAPNEPHNLSPFQHGRDFSKYSGTSERLEKESLLHEGSTEVSNSTPLSLSQKQEFTRMDHLEVDAIGSGSLMTTMDPQPSNQVPARDIGLFGHSSSQNYSLLQQMHSTGTAESDGGKSFPPKHDNANYQQSIANARELLLGGQKFGARAKSEQNDQLGKSSSTGYHQNFQLMKMFSQNDMLTRPVGSNEASNLTYQSQIGMQMAPSWFKHYGAMKNGQTLQMHDPRALINAGNLQENSLGMQVNLANASEGSLAFKQLNLSSMLPSDVTNQNLAVPVSKKRKLVALDMIPWHKEVNHKQLRLQDISTAELAWTQALNRRQEEVTNEAEVVEELLPVIRAKRRLICTSQLMQQVFRPAPAVILRSDASSNCDYVIYFAVRLALGDACSPTGQLPSDTDDASLDKTKASKRTNACEFSKVVEGFISRVKKLEDDLSRLEKTLSLVDIKVESQELEKFSLINRFARFHIKAHPTTHASSSTSHKNNLQKYVVGLPMPKTVPEVIDCLSL</sequence>
<dbReference type="OrthoDB" id="1926238at2759"/>
<dbReference type="AlphaFoldDB" id="A0A2G9FZY3"/>
<feature type="region of interest" description="Disordered" evidence="2">
    <location>
        <begin position="347"/>
        <end position="366"/>
    </location>
</feature>
<gene>
    <name evidence="3" type="ORF">CDL12_28901</name>
</gene>
<comment type="caution">
    <text evidence="3">The sequence shown here is derived from an EMBL/GenBank/DDBJ whole genome shotgun (WGS) entry which is preliminary data.</text>
</comment>
<name>A0A2G9FZY3_9LAMI</name>
<dbReference type="STRING" id="429701.A0A2G9FZY3"/>
<dbReference type="EMBL" id="NKXS01008236">
    <property type="protein sequence ID" value="PIM98612.1"/>
    <property type="molecule type" value="Genomic_DNA"/>
</dbReference>
<proteinExistence type="predicted"/>
<feature type="coiled-coil region" evidence="1">
    <location>
        <begin position="999"/>
        <end position="1026"/>
    </location>
</feature>
<evidence type="ECO:0000256" key="1">
    <source>
        <dbReference type="SAM" id="Coils"/>
    </source>
</evidence>
<feature type="compositionally biased region" description="Polar residues" evidence="2">
    <location>
        <begin position="300"/>
        <end position="311"/>
    </location>
</feature>
<feature type="region of interest" description="Disordered" evidence="2">
    <location>
        <begin position="611"/>
        <end position="630"/>
    </location>
</feature>
<accession>A0A2G9FZY3</accession>
<feature type="compositionally biased region" description="Basic and acidic residues" evidence="2">
    <location>
        <begin position="373"/>
        <end position="382"/>
    </location>
</feature>
<feature type="compositionally biased region" description="Polar residues" evidence="2">
    <location>
        <begin position="619"/>
        <end position="630"/>
    </location>
</feature>
<feature type="compositionally biased region" description="Low complexity" evidence="2">
    <location>
        <begin position="568"/>
        <end position="583"/>
    </location>
</feature>
<keyword evidence="1" id="KW-0175">Coiled coil</keyword>
<protein>
    <submittedName>
        <fullName evidence="3">Uncharacterized protein</fullName>
    </submittedName>
</protein>
<reference evidence="4" key="1">
    <citation type="journal article" date="2018" name="Gigascience">
        <title>Genome assembly of the Pink Ipe (Handroanthus impetiginosus, Bignoniaceae), a highly valued, ecologically keystone Neotropical timber forest tree.</title>
        <authorList>
            <person name="Silva-Junior O.B."/>
            <person name="Grattapaglia D."/>
            <person name="Novaes E."/>
            <person name="Collevatti R.G."/>
        </authorList>
    </citation>
    <scope>NUCLEOTIDE SEQUENCE [LARGE SCALE GENOMIC DNA]</scope>
    <source>
        <strain evidence="4">cv. UFG-1</strain>
    </source>
</reference>
<dbReference type="Proteomes" id="UP000231279">
    <property type="component" value="Unassembled WGS sequence"/>
</dbReference>
<feature type="region of interest" description="Disordered" evidence="2">
    <location>
        <begin position="300"/>
        <end position="335"/>
    </location>
</feature>
<feature type="compositionally biased region" description="Polar residues" evidence="2">
    <location>
        <begin position="319"/>
        <end position="333"/>
    </location>
</feature>
<dbReference type="PANTHER" id="PTHR31267">
    <property type="entry name" value="DENTIN SIALOPHOSPHOPROTEIN-LIKE PROTEIN"/>
    <property type="match status" value="1"/>
</dbReference>
<feature type="region of interest" description="Disordered" evidence="2">
    <location>
        <begin position="565"/>
        <end position="600"/>
    </location>
</feature>
<feature type="region of interest" description="Disordered" evidence="2">
    <location>
        <begin position="372"/>
        <end position="414"/>
    </location>
</feature>
<dbReference type="PANTHER" id="PTHR31267:SF2">
    <property type="entry name" value="EXPRESSED PROTEIN"/>
    <property type="match status" value="1"/>
</dbReference>
<evidence type="ECO:0000313" key="3">
    <source>
        <dbReference type="EMBL" id="PIM98612.1"/>
    </source>
</evidence>
<keyword evidence="4" id="KW-1185">Reference proteome</keyword>
<evidence type="ECO:0000256" key="2">
    <source>
        <dbReference type="SAM" id="MobiDB-lite"/>
    </source>
</evidence>